<evidence type="ECO:0000313" key="4">
    <source>
        <dbReference type="Proteomes" id="UP000639772"/>
    </source>
</evidence>
<name>A0A835QA54_VANPL</name>
<organism evidence="3 4">
    <name type="scientific">Vanilla planifolia</name>
    <name type="common">Vanilla</name>
    <dbReference type="NCBI Taxonomy" id="51239"/>
    <lineage>
        <taxon>Eukaryota</taxon>
        <taxon>Viridiplantae</taxon>
        <taxon>Streptophyta</taxon>
        <taxon>Embryophyta</taxon>
        <taxon>Tracheophyta</taxon>
        <taxon>Spermatophyta</taxon>
        <taxon>Magnoliopsida</taxon>
        <taxon>Liliopsida</taxon>
        <taxon>Asparagales</taxon>
        <taxon>Orchidaceae</taxon>
        <taxon>Vanilloideae</taxon>
        <taxon>Vanilleae</taxon>
        <taxon>Vanilla</taxon>
    </lineage>
</organism>
<comment type="caution">
    <text evidence="3">The sequence shown here is derived from an EMBL/GenBank/DDBJ whole genome shotgun (WGS) entry which is preliminary data.</text>
</comment>
<reference evidence="3 4" key="1">
    <citation type="journal article" date="2020" name="Nat. Food">
        <title>A phased Vanilla planifolia genome enables genetic improvement of flavour and production.</title>
        <authorList>
            <person name="Hasing T."/>
            <person name="Tang H."/>
            <person name="Brym M."/>
            <person name="Khazi F."/>
            <person name="Huang T."/>
            <person name="Chambers A.H."/>
        </authorList>
    </citation>
    <scope>NUCLEOTIDE SEQUENCE [LARGE SCALE GENOMIC DNA]</scope>
    <source>
        <tissue evidence="3">Leaf</tissue>
    </source>
</reference>
<feature type="region of interest" description="Disordered" evidence="2">
    <location>
        <begin position="50"/>
        <end position="73"/>
    </location>
</feature>
<dbReference type="Gene3D" id="3.30.559.10">
    <property type="entry name" value="Chloramphenicol acetyltransferase-like domain"/>
    <property type="match status" value="2"/>
</dbReference>
<keyword evidence="1" id="KW-0808">Transferase</keyword>
<dbReference type="AlphaFoldDB" id="A0A835QA54"/>
<evidence type="ECO:0000256" key="1">
    <source>
        <dbReference type="ARBA" id="ARBA00022679"/>
    </source>
</evidence>
<dbReference type="Proteomes" id="UP000639772">
    <property type="component" value="Chromosome 9"/>
</dbReference>
<proteinExistence type="predicted"/>
<dbReference type="OrthoDB" id="1862401at2759"/>
<accession>A0A835QA54</accession>
<dbReference type="InterPro" id="IPR023213">
    <property type="entry name" value="CAT-like_dom_sf"/>
</dbReference>
<evidence type="ECO:0000256" key="2">
    <source>
        <dbReference type="SAM" id="MobiDB-lite"/>
    </source>
</evidence>
<dbReference type="InterPro" id="IPR051283">
    <property type="entry name" value="Sec_Metabolite_Acyltrans"/>
</dbReference>
<evidence type="ECO:0000313" key="3">
    <source>
        <dbReference type="EMBL" id="KAG0469281.1"/>
    </source>
</evidence>
<dbReference type="PANTHER" id="PTHR31896">
    <property type="entry name" value="FAMILY REGULATORY PROTEIN, PUTATIVE (AFU_ORTHOLOGUE AFUA_3G14730)-RELATED"/>
    <property type="match status" value="1"/>
</dbReference>
<dbReference type="PANTHER" id="PTHR31896:SF64">
    <property type="entry name" value="TRICHOTHECENE 3-O-ACETYLTRANSFERASE"/>
    <property type="match status" value="1"/>
</dbReference>
<protein>
    <submittedName>
        <fullName evidence="3">Uncharacterized protein</fullName>
    </submittedName>
</protein>
<dbReference type="SUPFAM" id="SSF52777">
    <property type="entry name" value="CoA-dependent acyltransferases"/>
    <property type="match status" value="1"/>
</dbReference>
<feature type="compositionally biased region" description="Polar residues" evidence="2">
    <location>
        <begin position="50"/>
        <end position="63"/>
    </location>
</feature>
<sequence>MAAPYANPTSSIFIQMSFIANHCFFYSSIFPSSPHQNACITPSSRSLYNTTGPSTSSPQTAKMSPSLPSPAPSTLTITSSSTSCPVTVLSKVTVFPDKKSKLGDLLNLSVFDLPMLTCHYIQKGLLFPPPSIPIASVRTLLTLSLSRALSFFPSLAGRLFTDPEGRIFISCTDSGAEFTHATATSLTLPLLLPPSSDVPTQFKSLFSLDSAVSYDGHTLPLAAFQFTELGDGAVFLACSVNHAVVDGTSFWNFFNAWGELCRSPSLTTLSLPPDFRRNFFPDSPAVLHFPEGKPPSVSFPVDAPLRERIFHFGSEAIRKLKSRANCKSQNAEVYGKSINDPKQVEEISSFQSLCAQLWSSVTRARSHLAATEPTTFRMAVNCRRRVVPAKDDLYFGNAIQSIATMATVKEVADGDLRWVAGLLHQSVVSYGDERIRKAVAEWEASPRCFPLGNPSGSGITMGSSPRFPMYEGSDFGWGCPLAVRSGKANKFDGKISAFPGKTGRGSVDLEVCLAPDTMAALLEDKDFMQYVSAAEVGDIAAT</sequence>
<dbReference type="EMBL" id="JADCNM010000009">
    <property type="protein sequence ID" value="KAG0469281.1"/>
    <property type="molecule type" value="Genomic_DNA"/>
</dbReference>
<dbReference type="Pfam" id="PF02458">
    <property type="entry name" value="Transferase"/>
    <property type="match status" value="1"/>
</dbReference>
<gene>
    <name evidence="3" type="ORF">HPP92_018609</name>
</gene>
<dbReference type="GO" id="GO:0016740">
    <property type="term" value="F:transferase activity"/>
    <property type="evidence" value="ECO:0007669"/>
    <property type="project" value="UniProtKB-KW"/>
</dbReference>